<evidence type="ECO:0000259" key="16">
    <source>
        <dbReference type="Pfam" id="PF01433"/>
    </source>
</evidence>
<feature type="domain" description="Peptidase M1 membrane alanine aminopeptidase" evidence="16">
    <location>
        <begin position="422"/>
        <end position="569"/>
    </location>
</feature>
<accession>A0AAD3ZXH1</accession>
<dbReference type="InterPro" id="IPR050344">
    <property type="entry name" value="Peptidase_M1_aminopeptidases"/>
</dbReference>
<dbReference type="Pfam" id="PF01433">
    <property type="entry name" value="Peptidase_M1"/>
    <property type="match status" value="1"/>
</dbReference>
<dbReference type="PANTHER" id="PTHR11533:SF297">
    <property type="entry name" value="AMINOPEPTIDASE N"/>
    <property type="match status" value="1"/>
</dbReference>
<sequence length="862" mass="90035">MMHGGRHPGQGRTIPPVSEQKNSPQPNRERHDILQKHTFHTFHTHPQGHKPPPHHDDVTGRPRSAYLKAPMPRLTSPARRRLIATLPITALLAGSLLATSLPAAAADDSVAGPRTSGDPMFPNIGNGGYDALDYDVSLSWSPTGVADGLVTGDITTATTTMTARALAPLHQFSLDFEGMTVEGVTVNGVPASWSRDIDPAAEKFKLIVTVPTPVEGEFTVAVTYSGTPVRHVDSDGAFEGWNGTNDGAILLGQPIGTMAGFPHNNTPSDKATYTISVDAPSVLANVSGVQGDAAVASNGELQSKTVSGERTTWVWRQDKQMASELVVIAIGRFEVIEGSVTLSDNRVIPSWSFMDAGLSDTNKTTIRNRVAQLETITRNLESIYGPYPGNSTGVIVDTVPSGVNYALETQDRSFFPSTNSVNGNTLIHELVHQWYGNNVAPTTWTDIWIGEGMATWGPTYYNSAAAFGSGTSTEQSYFNSWNNKASSSADWNIPPGAQTASNELYGYQTYTRSAQFWEALKISIGDDAFFALIKEWQTRFAGQSRTSADLKALAEELSGRDITALWNDWILEPGKPAWPDKLSVSLTATPAAAEPLDIGDAATYTLSATNTGRVALASSVVTVDLSDVLSRATLVAVPTGTVLDGTTLTWNVPAGVAAGASTEVQFTVEVAEDAPSGAFSSTARVATLGGTCATCVAELSIMEVLAPTSAPIITGTAAVGQTLTATSDGWPAGTALSYSWAIDGAPVVSDAPVLRMARAAAPGAQFVVPADALGKRITVTVTGTLDGFRAGSVTSAATAAVGPALSQGGGVTTPGGGTTPGAGQLGQTGAELPIGGAALGLVLLLLGAAFVARRRRHRIDAA</sequence>
<evidence type="ECO:0000313" key="17">
    <source>
        <dbReference type="EMBL" id="KAB1881345.1"/>
    </source>
</evidence>
<dbReference type="CDD" id="cd09603">
    <property type="entry name" value="M1_APN_like"/>
    <property type="match status" value="1"/>
</dbReference>
<dbReference type="EC" id="3.4.11.2" evidence="4"/>
<evidence type="ECO:0000256" key="2">
    <source>
        <dbReference type="ARBA" id="ARBA00001947"/>
    </source>
</evidence>
<dbReference type="PANTHER" id="PTHR11533">
    <property type="entry name" value="PROTEASE M1 ZINC METALLOPROTEASE"/>
    <property type="match status" value="1"/>
</dbReference>
<evidence type="ECO:0000313" key="18">
    <source>
        <dbReference type="Proteomes" id="UP000436027"/>
    </source>
</evidence>
<feature type="region of interest" description="Disordered" evidence="13">
    <location>
        <begin position="1"/>
        <end position="28"/>
    </location>
</feature>
<evidence type="ECO:0000256" key="8">
    <source>
        <dbReference type="ARBA" id="ARBA00022801"/>
    </source>
</evidence>
<comment type="cofactor">
    <cofactor evidence="2">
        <name>Zn(2+)</name>
        <dbReference type="ChEBI" id="CHEBI:29105"/>
    </cofactor>
</comment>
<dbReference type="InterPro" id="IPR001930">
    <property type="entry name" value="Peptidase_M1"/>
</dbReference>
<evidence type="ECO:0000256" key="10">
    <source>
        <dbReference type="ARBA" id="ARBA00023049"/>
    </source>
</evidence>
<keyword evidence="8" id="KW-0378">Hydrolase</keyword>
<feature type="compositionally biased region" description="Basic residues" evidence="13">
    <location>
        <begin position="42"/>
        <end position="52"/>
    </location>
</feature>
<keyword evidence="7" id="KW-0479">Metal-binding</keyword>
<dbReference type="Gene3D" id="1.10.390.10">
    <property type="entry name" value="Neutral Protease Domain 2"/>
    <property type="match status" value="1"/>
</dbReference>
<keyword evidence="6" id="KW-0645">Protease</keyword>
<dbReference type="GO" id="GO:0008237">
    <property type="term" value="F:metallopeptidase activity"/>
    <property type="evidence" value="ECO:0007669"/>
    <property type="project" value="UniProtKB-KW"/>
</dbReference>
<keyword evidence="10" id="KW-0482">Metalloprotease</keyword>
<dbReference type="Gene3D" id="2.60.40.1730">
    <property type="entry name" value="tricorn interacting facor f3 domain"/>
    <property type="match status" value="1"/>
</dbReference>
<dbReference type="SUPFAM" id="SSF55486">
    <property type="entry name" value="Metalloproteases ('zincins'), catalytic domain"/>
    <property type="match status" value="1"/>
</dbReference>
<feature type="transmembrane region" description="Helical" evidence="14">
    <location>
        <begin position="832"/>
        <end position="852"/>
    </location>
</feature>
<evidence type="ECO:0000256" key="14">
    <source>
        <dbReference type="SAM" id="Phobius"/>
    </source>
</evidence>
<keyword evidence="14" id="KW-1133">Transmembrane helix</keyword>
<dbReference type="Pfam" id="PF01345">
    <property type="entry name" value="DUF11"/>
    <property type="match status" value="1"/>
</dbReference>
<dbReference type="AlphaFoldDB" id="A0AAD3ZXH1"/>
<evidence type="ECO:0000256" key="5">
    <source>
        <dbReference type="ARBA" id="ARBA00015611"/>
    </source>
</evidence>
<dbReference type="SUPFAM" id="SSF63737">
    <property type="entry name" value="Leukotriene A4 hydrolase N-terminal domain"/>
    <property type="match status" value="1"/>
</dbReference>
<dbReference type="NCBIfam" id="TIGR01167">
    <property type="entry name" value="LPXTG_anchor"/>
    <property type="match status" value="1"/>
</dbReference>
<evidence type="ECO:0000256" key="6">
    <source>
        <dbReference type="ARBA" id="ARBA00022670"/>
    </source>
</evidence>
<dbReference type="EMBL" id="WAAQ01000003">
    <property type="protein sequence ID" value="KAB1881345.1"/>
    <property type="molecule type" value="Genomic_DNA"/>
</dbReference>
<evidence type="ECO:0000256" key="1">
    <source>
        <dbReference type="ARBA" id="ARBA00000098"/>
    </source>
</evidence>
<name>A0AAD3ZXH1_MICMQ</name>
<keyword evidence="9" id="KW-0862">Zinc</keyword>
<dbReference type="InterPro" id="IPR001434">
    <property type="entry name" value="OmcB-like_DUF11"/>
</dbReference>
<dbReference type="GO" id="GO:0006508">
    <property type="term" value="P:proteolysis"/>
    <property type="evidence" value="ECO:0007669"/>
    <property type="project" value="UniProtKB-KW"/>
</dbReference>
<evidence type="ECO:0000256" key="11">
    <source>
        <dbReference type="ARBA" id="ARBA00029811"/>
    </source>
</evidence>
<evidence type="ECO:0000256" key="4">
    <source>
        <dbReference type="ARBA" id="ARBA00012564"/>
    </source>
</evidence>
<keyword evidence="14" id="KW-0472">Membrane</keyword>
<comment type="caution">
    <text evidence="17">The sequence shown here is derived from an EMBL/GenBank/DDBJ whole genome shotgun (WGS) entry which is preliminary data.</text>
</comment>
<feature type="domain" description="DUF11" evidence="15">
    <location>
        <begin position="585"/>
        <end position="686"/>
    </location>
</feature>
<dbReference type="GO" id="GO:0016285">
    <property type="term" value="F:alanyl aminopeptidase activity"/>
    <property type="evidence" value="ECO:0007669"/>
    <property type="project" value="UniProtKB-EC"/>
</dbReference>
<dbReference type="InterPro" id="IPR042097">
    <property type="entry name" value="Aminopeptidase_N-like_N_sf"/>
</dbReference>
<gene>
    <name evidence="17" type="ORF">F6W70_15800</name>
</gene>
<protein>
    <recommendedName>
        <fullName evidence="5">Aminopeptidase N</fullName>
        <ecNumber evidence="4">3.4.11.2</ecNumber>
    </recommendedName>
    <alternativeName>
        <fullName evidence="11">Alanine aminopeptidase</fullName>
    </alternativeName>
    <alternativeName>
        <fullName evidence="12">Lysyl aminopeptidase</fullName>
    </alternativeName>
</protein>
<comment type="similarity">
    <text evidence="3">Belongs to the peptidase M1 family.</text>
</comment>
<reference evidence="17 18" key="1">
    <citation type="submission" date="2019-09" db="EMBL/GenBank/DDBJ databases">
        <title>Whole genome sequencing of Microbacterium maritypicum.</title>
        <authorList>
            <person name="Lenchi N."/>
        </authorList>
    </citation>
    <scope>NUCLEOTIDE SEQUENCE [LARGE SCALE GENOMIC DNA]</scope>
    <source>
        <strain evidence="17 18">DSM 12512</strain>
    </source>
</reference>
<organism evidence="17 18">
    <name type="scientific">Microbacterium maritypicum</name>
    <name type="common">Microbacterium liquefaciens</name>
    <dbReference type="NCBI Taxonomy" id="33918"/>
    <lineage>
        <taxon>Bacteria</taxon>
        <taxon>Bacillati</taxon>
        <taxon>Actinomycetota</taxon>
        <taxon>Actinomycetes</taxon>
        <taxon>Micrococcales</taxon>
        <taxon>Microbacteriaceae</taxon>
        <taxon>Microbacterium</taxon>
    </lineage>
</organism>
<proteinExistence type="inferred from homology"/>
<dbReference type="InterPro" id="IPR027268">
    <property type="entry name" value="Peptidase_M4/M1_CTD_sf"/>
</dbReference>
<dbReference type="Proteomes" id="UP000436027">
    <property type="component" value="Unassembled WGS sequence"/>
</dbReference>
<evidence type="ECO:0000256" key="7">
    <source>
        <dbReference type="ARBA" id="ARBA00022723"/>
    </source>
</evidence>
<dbReference type="InterPro" id="IPR014782">
    <property type="entry name" value="Peptidase_M1_dom"/>
</dbReference>
<dbReference type="Gene3D" id="2.60.40.2700">
    <property type="match status" value="1"/>
</dbReference>
<evidence type="ECO:0000256" key="9">
    <source>
        <dbReference type="ARBA" id="ARBA00022833"/>
    </source>
</evidence>
<comment type="catalytic activity">
    <reaction evidence="1">
        <text>Release of an N-terminal amino acid, Xaa-|-Yaa- from a peptide, amide or arylamide. Xaa is preferably Ala, but may be most amino acids including Pro (slow action). When a terminal hydrophobic residue is followed by a prolyl residue, the two may be released as an intact Xaa-Pro dipeptide.</text>
        <dbReference type="EC" id="3.4.11.2"/>
    </reaction>
</comment>
<keyword evidence="14" id="KW-0812">Transmembrane</keyword>
<evidence type="ECO:0000259" key="15">
    <source>
        <dbReference type="Pfam" id="PF01345"/>
    </source>
</evidence>
<dbReference type="GO" id="GO:0008270">
    <property type="term" value="F:zinc ion binding"/>
    <property type="evidence" value="ECO:0007669"/>
    <property type="project" value="InterPro"/>
</dbReference>
<evidence type="ECO:0000256" key="12">
    <source>
        <dbReference type="ARBA" id="ARBA00031533"/>
    </source>
</evidence>
<evidence type="ECO:0000256" key="3">
    <source>
        <dbReference type="ARBA" id="ARBA00010136"/>
    </source>
</evidence>
<feature type="region of interest" description="Disordered" evidence="13">
    <location>
        <begin position="42"/>
        <end position="63"/>
    </location>
</feature>
<evidence type="ECO:0000256" key="13">
    <source>
        <dbReference type="SAM" id="MobiDB-lite"/>
    </source>
</evidence>
<dbReference type="PRINTS" id="PR00756">
    <property type="entry name" value="ALADIPTASE"/>
</dbReference>